<dbReference type="Proteomes" id="UP000182517">
    <property type="component" value="Chromosome"/>
</dbReference>
<evidence type="ECO:0000256" key="4">
    <source>
        <dbReference type="ARBA" id="ARBA00005189"/>
    </source>
</evidence>
<reference evidence="20 21" key="1">
    <citation type="journal article" date="2017" name="Genome Announc.">
        <title>Complete Genome Sequences of Two Acetylene-Fermenting Pelobacter acetylenicus Strains.</title>
        <authorList>
            <person name="Sutton J.M."/>
            <person name="Baesman S.M."/>
            <person name="Fierst J.L."/>
            <person name="Poret-Peterson A.T."/>
            <person name="Oremland R.S."/>
            <person name="Dunlap D.S."/>
            <person name="Akob D.M."/>
        </authorList>
    </citation>
    <scope>NUCLEOTIDE SEQUENCE [LARGE SCALE GENOMIC DNA]</scope>
    <source>
        <strain evidence="20 21">SFB93</strain>
    </source>
</reference>
<keyword evidence="14" id="KW-0443">Lipid metabolism</keyword>
<evidence type="ECO:0000256" key="13">
    <source>
        <dbReference type="ARBA" id="ARBA00022989"/>
    </source>
</evidence>
<feature type="transmembrane region" description="Helical" evidence="19">
    <location>
        <begin position="79"/>
        <end position="96"/>
    </location>
</feature>
<dbReference type="Pfam" id="PF01148">
    <property type="entry name" value="CTP_transf_1"/>
    <property type="match status" value="1"/>
</dbReference>
<proteinExistence type="inferred from homology"/>
<comment type="pathway">
    <text evidence="3 18">Phospholipid metabolism; CDP-diacylglycerol biosynthesis; CDP-diacylglycerol from sn-glycerol 3-phosphate: step 3/3.</text>
</comment>
<accession>A0A1L3GMS8</accession>
<evidence type="ECO:0000256" key="7">
    <source>
        <dbReference type="ARBA" id="ARBA00019373"/>
    </source>
</evidence>
<keyword evidence="11 18" id="KW-0812">Transmembrane</keyword>
<evidence type="ECO:0000256" key="18">
    <source>
        <dbReference type="RuleBase" id="RU003938"/>
    </source>
</evidence>
<dbReference type="KEGG" id="pef:A7E78_04945"/>
<keyword evidence="8" id="KW-1003">Cell membrane</keyword>
<comment type="similarity">
    <text evidence="5 18">Belongs to the CDS family.</text>
</comment>
<dbReference type="GO" id="GO:0004605">
    <property type="term" value="F:phosphatidate cytidylyltransferase activity"/>
    <property type="evidence" value="ECO:0007669"/>
    <property type="project" value="UniProtKB-EC"/>
</dbReference>
<evidence type="ECO:0000256" key="2">
    <source>
        <dbReference type="ARBA" id="ARBA00004651"/>
    </source>
</evidence>
<evidence type="ECO:0000256" key="3">
    <source>
        <dbReference type="ARBA" id="ARBA00005119"/>
    </source>
</evidence>
<evidence type="ECO:0000256" key="17">
    <source>
        <dbReference type="ARBA" id="ARBA00023264"/>
    </source>
</evidence>
<evidence type="ECO:0000256" key="10">
    <source>
        <dbReference type="ARBA" id="ARBA00022679"/>
    </source>
</evidence>
<keyword evidence="17" id="KW-1208">Phospholipid metabolism</keyword>
<comment type="pathway">
    <text evidence="4">Lipid metabolism.</text>
</comment>
<dbReference type="AlphaFoldDB" id="A0A1L3GMS8"/>
<evidence type="ECO:0000256" key="11">
    <source>
        <dbReference type="ARBA" id="ARBA00022692"/>
    </source>
</evidence>
<dbReference type="InterPro" id="IPR000374">
    <property type="entry name" value="PC_trans"/>
</dbReference>
<keyword evidence="15 19" id="KW-0472">Membrane</keyword>
<feature type="transmembrane region" description="Helical" evidence="19">
    <location>
        <begin position="135"/>
        <end position="155"/>
    </location>
</feature>
<dbReference type="EC" id="2.7.7.41" evidence="6 18"/>
<feature type="transmembrane region" description="Helical" evidence="19">
    <location>
        <begin position="248"/>
        <end position="265"/>
    </location>
</feature>
<dbReference type="OrthoDB" id="9799199at2"/>
<feature type="transmembrane region" description="Helical" evidence="19">
    <location>
        <begin position="176"/>
        <end position="194"/>
    </location>
</feature>
<organism evidence="20 21">
    <name type="scientific">Syntrophotalea acetylenivorans</name>
    <dbReference type="NCBI Taxonomy" id="1842532"/>
    <lineage>
        <taxon>Bacteria</taxon>
        <taxon>Pseudomonadati</taxon>
        <taxon>Thermodesulfobacteriota</taxon>
        <taxon>Desulfuromonadia</taxon>
        <taxon>Desulfuromonadales</taxon>
        <taxon>Syntrophotaleaceae</taxon>
        <taxon>Syntrophotalea</taxon>
    </lineage>
</organism>
<dbReference type="STRING" id="1842532.A7E78_04945"/>
<gene>
    <name evidence="20" type="ORF">A7E78_04945</name>
</gene>
<evidence type="ECO:0000256" key="8">
    <source>
        <dbReference type="ARBA" id="ARBA00022475"/>
    </source>
</evidence>
<evidence type="ECO:0000256" key="5">
    <source>
        <dbReference type="ARBA" id="ARBA00010185"/>
    </source>
</evidence>
<evidence type="ECO:0000256" key="9">
    <source>
        <dbReference type="ARBA" id="ARBA00022516"/>
    </source>
</evidence>
<sequence length="266" mass="29354">MKQRILTAIIALPLLIVIIQFSGPFWFTLFTSLIAAVALYEFYHMGFADKRRPERFLAIAYGAFLVPLCALQQVYALQAGLVFAMLLFGLIFLWRFNDLQHVVQQLALLLFGFIYVPLLLGHLVLLRALPFGREWIYLVLLIVMASDTGAYFSGITLGRHKLYPAISPNKSIEGSIGGLLGGLAAAFIASYTFFPMLDSVDCLALGLGLGAMSQLGDLFESMVKRACGVKDSGTVIPGHGGILDRLDSLLFAFPLAFYYGFFLFSR</sequence>
<feature type="transmembrane region" description="Helical" evidence="19">
    <location>
        <begin position="108"/>
        <end position="129"/>
    </location>
</feature>
<evidence type="ECO:0000256" key="1">
    <source>
        <dbReference type="ARBA" id="ARBA00001698"/>
    </source>
</evidence>
<keyword evidence="12 18" id="KW-0548">Nucleotidyltransferase</keyword>
<keyword evidence="9" id="KW-0444">Lipid biosynthesis</keyword>
<dbReference type="PROSITE" id="PS01315">
    <property type="entry name" value="CDS"/>
    <property type="match status" value="1"/>
</dbReference>
<feature type="transmembrane region" description="Helical" evidence="19">
    <location>
        <begin position="27"/>
        <end position="43"/>
    </location>
</feature>
<feature type="transmembrane region" description="Helical" evidence="19">
    <location>
        <begin position="5"/>
        <end position="21"/>
    </location>
</feature>
<protein>
    <recommendedName>
        <fullName evidence="7 18">Phosphatidate cytidylyltransferase</fullName>
        <ecNumber evidence="6 18">2.7.7.41</ecNumber>
    </recommendedName>
</protein>
<dbReference type="GO" id="GO:0005886">
    <property type="term" value="C:plasma membrane"/>
    <property type="evidence" value="ECO:0007669"/>
    <property type="project" value="UniProtKB-SubCell"/>
</dbReference>
<dbReference type="PANTHER" id="PTHR46382">
    <property type="entry name" value="PHOSPHATIDATE CYTIDYLYLTRANSFERASE"/>
    <property type="match status" value="1"/>
</dbReference>
<keyword evidence="10 18" id="KW-0808">Transferase</keyword>
<keyword evidence="16" id="KW-0594">Phospholipid biosynthesis</keyword>
<name>A0A1L3GMS8_9BACT</name>
<evidence type="ECO:0000313" key="21">
    <source>
        <dbReference type="Proteomes" id="UP000182517"/>
    </source>
</evidence>
<evidence type="ECO:0000256" key="14">
    <source>
        <dbReference type="ARBA" id="ARBA00023098"/>
    </source>
</evidence>
<keyword evidence="21" id="KW-1185">Reference proteome</keyword>
<keyword evidence="13 19" id="KW-1133">Transmembrane helix</keyword>
<evidence type="ECO:0000256" key="12">
    <source>
        <dbReference type="ARBA" id="ARBA00022695"/>
    </source>
</evidence>
<evidence type="ECO:0000256" key="6">
    <source>
        <dbReference type="ARBA" id="ARBA00012487"/>
    </source>
</evidence>
<dbReference type="GO" id="GO:0016024">
    <property type="term" value="P:CDP-diacylglycerol biosynthetic process"/>
    <property type="evidence" value="ECO:0007669"/>
    <property type="project" value="UniProtKB-UniPathway"/>
</dbReference>
<comment type="catalytic activity">
    <reaction evidence="1 18">
        <text>a 1,2-diacyl-sn-glycero-3-phosphate + CTP + H(+) = a CDP-1,2-diacyl-sn-glycerol + diphosphate</text>
        <dbReference type="Rhea" id="RHEA:16229"/>
        <dbReference type="ChEBI" id="CHEBI:15378"/>
        <dbReference type="ChEBI" id="CHEBI:33019"/>
        <dbReference type="ChEBI" id="CHEBI:37563"/>
        <dbReference type="ChEBI" id="CHEBI:58332"/>
        <dbReference type="ChEBI" id="CHEBI:58608"/>
        <dbReference type="EC" id="2.7.7.41"/>
    </reaction>
</comment>
<evidence type="ECO:0000256" key="16">
    <source>
        <dbReference type="ARBA" id="ARBA00023209"/>
    </source>
</evidence>
<feature type="transmembrane region" description="Helical" evidence="19">
    <location>
        <begin position="55"/>
        <end position="73"/>
    </location>
</feature>
<dbReference type="EMBL" id="CP015519">
    <property type="protein sequence ID" value="APG27243.1"/>
    <property type="molecule type" value="Genomic_DNA"/>
</dbReference>
<comment type="subcellular location">
    <subcellularLocation>
        <location evidence="2">Cell membrane</location>
        <topology evidence="2">Multi-pass membrane protein</topology>
    </subcellularLocation>
</comment>
<evidence type="ECO:0000256" key="15">
    <source>
        <dbReference type="ARBA" id="ARBA00023136"/>
    </source>
</evidence>
<evidence type="ECO:0000313" key="20">
    <source>
        <dbReference type="EMBL" id="APG27243.1"/>
    </source>
</evidence>
<dbReference type="PANTHER" id="PTHR46382:SF1">
    <property type="entry name" value="PHOSPHATIDATE CYTIDYLYLTRANSFERASE"/>
    <property type="match status" value="1"/>
</dbReference>
<dbReference type="UniPathway" id="UPA00557">
    <property type="reaction ID" value="UER00614"/>
</dbReference>
<evidence type="ECO:0000256" key="19">
    <source>
        <dbReference type="SAM" id="Phobius"/>
    </source>
</evidence>